<proteinExistence type="inferred from homology"/>
<dbReference type="OrthoDB" id="9806791at2"/>
<comment type="subunit">
    <text evidence="3">Heptamer of 7 subunits arranged in a ring. Interacts with the chaperonin GroEL.</text>
</comment>
<dbReference type="InterPro" id="IPR020818">
    <property type="entry name" value="Chaperonin_GroES"/>
</dbReference>
<keyword evidence="3" id="KW-0963">Cytoplasm</keyword>
<dbReference type="CDD" id="cd00320">
    <property type="entry name" value="cpn10"/>
    <property type="match status" value="1"/>
</dbReference>
<dbReference type="PANTHER" id="PTHR10772:SF58">
    <property type="entry name" value="CO-CHAPERONIN GROES"/>
    <property type="match status" value="1"/>
</dbReference>
<dbReference type="Proteomes" id="UP000256599">
    <property type="component" value="Unassembled WGS sequence"/>
</dbReference>
<dbReference type="GO" id="GO:0051082">
    <property type="term" value="F:unfolded protein binding"/>
    <property type="evidence" value="ECO:0007669"/>
    <property type="project" value="TreeGrafter"/>
</dbReference>
<dbReference type="SMART" id="SM00883">
    <property type="entry name" value="Cpn10"/>
    <property type="match status" value="1"/>
</dbReference>
<evidence type="ECO:0000256" key="2">
    <source>
        <dbReference type="ARBA" id="ARBA00023186"/>
    </source>
</evidence>
<dbReference type="PANTHER" id="PTHR10772">
    <property type="entry name" value="10 KDA HEAT SHOCK PROTEIN"/>
    <property type="match status" value="1"/>
</dbReference>
<dbReference type="NCBIfam" id="NF001537">
    <property type="entry name" value="PRK00364.3-3"/>
    <property type="match status" value="1"/>
</dbReference>
<comment type="subcellular location">
    <subcellularLocation>
        <location evidence="3">Cytoplasm</location>
    </subcellularLocation>
</comment>
<dbReference type="InterPro" id="IPR037124">
    <property type="entry name" value="Chaperonin_GroES_sf"/>
</dbReference>
<dbReference type="Gene3D" id="2.30.33.40">
    <property type="entry name" value="GroES chaperonin"/>
    <property type="match status" value="1"/>
</dbReference>
<dbReference type="EMBL" id="NXLR01000019">
    <property type="protein sequence ID" value="RDU59092.1"/>
    <property type="molecule type" value="Genomic_DNA"/>
</dbReference>
<gene>
    <name evidence="3" type="primary">groES</name>
    <name evidence="3" type="synonym">groS</name>
    <name evidence="5" type="ORF">CQA63_08200</name>
</gene>
<dbReference type="InterPro" id="IPR018369">
    <property type="entry name" value="Chaprnonin_Cpn10_CS"/>
</dbReference>
<name>A0A3D8I1U2_9HELI</name>
<evidence type="ECO:0000256" key="3">
    <source>
        <dbReference type="HAMAP-Rule" id="MF_00580"/>
    </source>
</evidence>
<sequence>MKFRPLGERVLVERIEEDTKTSSGIIIPDNAKEKPLIGIIKAVSTKLKEDKVLKENDKIVFGKYKGAEIKLDSKEYMVLELDDILGVIEK</sequence>
<dbReference type="GO" id="GO:0005737">
    <property type="term" value="C:cytoplasm"/>
    <property type="evidence" value="ECO:0007669"/>
    <property type="project" value="UniProtKB-SubCell"/>
</dbReference>
<dbReference type="SUPFAM" id="SSF50129">
    <property type="entry name" value="GroES-like"/>
    <property type="match status" value="1"/>
</dbReference>
<protein>
    <recommendedName>
        <fullName evidence="3">Co-chaperonin GroES</fullName>
    </recommendedName>
    <alternativeName>
        <fullName evidence="3">10 kDa chaperonin</fullName>
    </alternativeName>
    <alternativeName>
        <fullName evidence="3">Chaperonin-10</fullName>
        <shortName evidence="3">Cpn10</shortName>
    </alternativeName>
</protein>
<dbReference type="GO" id="GO:0005524">
    <property type="term" value="F:ATP binding"/>
    <property type="evidence" value="ECO:0007669"/>
    <property type="project" value="InterPro"/>
</dbReference>
<dbReference type="PROSITE" id="PS00681">
    <property type="entry name" value="CHAPERONINS_CPN10"/>
    <property type="match status" value="1"/>
</dbReference>
<keyword evidence="6" id="KW-1185">Reference proteome</keyword>
<dbReference type="FunFam" id="2.30.33.40:FF:000001">
    <property type="entry name" value="10 kDa chaperonin"/>
    <property type="match status" value="1"/>
</dbReference>
<evidence type="ECO:0000313" key="5">
    <source>
        <dbReference type="EMBL" id="RDU59092.1"/>
    </source>
</evidence>
<keyword evidence="2 3" id="KW-0143">Chaperone</keyword>
<dbReference type="PRINTS" id="PR00297">
    <property type="entry name" value="CHAPERONIN10"/>
</dbReference>
<evidence type="ECO:0000256" key="4">
    <source>
        <dbReference type="RuleBase" id="RU000535"/>
    </source>
</evidence>
<accession>A0A3D8I1U2</accession>
<dbReference type="InterPro" id="IPR011032">
    <property type="entry name" value="GroES-like_sf"/>
</dbReference>
<dbReference type="Pfam" id="PF00166">
    <property type="entry name" value="Cpn10"/>
    <property type="match status" value="1"/>
</dbReference>
<comment type="caution">
    <text evidence="5">The sequence shown here is derived from an EMBL/GenBank/DDBJ whole genome shotgun (WGS) entry which is preliminary data.</text>
</comment>
<evidence type="ECO:0000313" key="6">
    <source>
        <dbReference type="Proteomes" id="UP000256599"/>
    </source>
</evidence>
<reference evidence="5 6" key="1">
    <citation type="submission" date="2018-04" db="EMBL/GenBank/DDBJ databases">
        <title>Novel Campyloabacter and Helicobacter Species and Strains.</title>
        <authorList>
            <person name="Mannion A.J."/>
            <person name="Shen Z."/>
            <person name="Fox J.G."/>
        </authorList>
    </citation>
    <scope>NUCLEOTIDE SEQUENCE [LARGE SCALE GENOMIC DNA]</scope>
    <source>
        <strain evidence="5 6">MIT 98-6070</strain>
    </source>
</reference>
<dbReference type="GO" id="GO:0051087">
    <property type="term" value="F:protein-folding chaperone binding"/>
    <property type="evidence" value="ECO:0007669"/>
    <property type="project" value="TreeGrafter"/>
</dbReference>
<dbReference type="HAMAP" id="MF_00580">
    <property type="entry name" value="CH10"/>
    <property type="match status" value="1"/>
</dbReference>
<comment type="similarity">
    <text evidence="1 3 4">Belongs to the GroES chaperonin family.</text>
</comment>
<comment type="function">
    <text evidence="3 4">Together with the chaperonin GroEL, plays an essential role in assisting protein folding. The GroEL-GroES system forms a nano-cage that allows encapsulation of the non-native substrate proteins and provides a physical environment optimized to promote and accelerate protein folding. GroES binds to the apical surface of the GroEL ring, thereby capping the opening of the GroEL channel.</text>
</comment>
<organism evidence="5 6">
    <name type="scientific">Helicobacter marmotae</name>
    <dbReference type="NCBI Taxonomy" id="152490"/>
    <lineage>
        <taxon>Bacteria</taxon>
        <taxon>Pseudomonadati</taxon>
        <taxon>Campylobacterota</taxon>
        <taxon>Epsilonproteobacteria</taxon>
        <taxon>Campylobacterales</taxon>
        <taxon>Helicobacteraceae</taxon>
        <taxon>Helicobacter</taxon>
    </lineage>
</organism>
<dbReference type="AlphaFoldDB" id="A0A3D8I1U2"/>
<evidence type="ECO:0000256" key="1">
    <source>
        <dbReference type="ARBA" id="ARBA00006975"/>
    </source>
</evidence>
<dbReference type="GO" id="GO:0044183">
    <property type="term" value="F:protein folding chaperone"/>
    <property type="evidence" value="ECO:0007669"/>
    <property type="project" value="InterPro"/>
</dbReference>
<dbReference type="GO" id="GO:0046872">
    <property type="term" value="F:metal ion binding"/>
    <property type="evidence" value="ECO:0007669"/>
    <property type="project" value="TreeGrafter"/>
</dbReference>